<evidence type="ECO:0000256" key="9">
    <source>
        <dbReference type="ARBA" id="ARBA00023125"/>
    </source>
</evidence>
<keyword evidence="6" id="KW-0479">Metal-binding</keyword>
<dbReference type="PRINTS" id="PR01551">
    <property type="entry name" value="SPO11HOMOLOG"/>
</dbReference>
<evidence type="ECO:0000259" key="13">
    <source>
        <dbReference type="Pfam" id="PF04406"/>
    </source>
</evidence>
<proteinExistence type="inferred from homology"/>
<comment type="caution">
    <text evidence="15">The sequence shown here is derived from an EMBL/GenBank/DDBJ whole genome shotgun (WGS) entry which is preliminary data.</text>
</comment>
<keyword evidence="16" id="KW-1185">Reference proteome</keyword>
<organism evidence="15 16">
    <name type="scientific">Dinothrombium tinctorium</name>
    <dbReference type="NCBI Taxonomy" id="1965070"/>
    <lineage>
        <taxon>Eukaryota</taxon>
        <taxon>Metazoa</taxon>
        <taxon>Ecdysozoa</taxon>
        <taxon>Arthropoda</taxon>
        <taxon>Chelicerata</taxon>
        <taxon>Arachnida</taxon>
        <taxon>Acari</taxon>
        <taxon>Acariformes</taxon>
        <taxon>Trombidiformes</taxon>
        <taxon>Prostigmata</taxon>
        <taxon>Anystina</taxon>
        <taxon>Parasitengona</taxon>
        <taxon>Trombidioidea</taxon>
        <taxon>Trombidiidae</taxon>
        <taxon>Dinothrombium</taxon>
    </lineage>
</organism>
<dbReference type="AlphaFoldDB" id="A0A443Q9Z8"/>
<dbReference type="InterPro" id="IPR013049">
    <property type="entry name" value="Spo11/TopoVI_A_N"/>
</dbReference>
<evidence type="ECO:0000256" key="3">
    <source>
        <dbReference type="ARBA" id="ARBA00004123"/>
    </source>
</evidence>
<evidence type="ECO:0000259" key="14">
    <source>
        <dbReference type="Pfam" id="PF21180"/>
    </source>
</evidence>
<dbReference type="OrthoDB" id="5377392at2759"/>
<evidence type="ECO:0000256" key="11">
    <source>
        <dbReference type="ARBA" id="ARBA00023242"/>
    </source>
</evidence>
<dbReference type="InterPro" id="IPR002815">
    <property type="entry name" value="Spo11/TopoVI_A"/>
</dbReference>
<feature type="non-terminal residue" evidence="15">
    <location>
        <position position="1"/>
    </location>
</feature>
<dbReference type="GO" id="GO:0000228">
    <property type="term" value="C:nuclear chromosome"/>
    <property type="evidence" value="ECO:0007669"/>
    <property type="project" value="TreeGrafter"/>
</dbReference>
<dbReference type="PANTHER" id="PTHR10848:SF0">
    <property type="entry name" value="MEIOTIC RECOMBINATION PROTEIN SPO11"/>
    <property type="match status" value="1"/>
</dbReference>
<dbReference type="GO" id="GO:0003677">
    <property type="term" value="F:DNA binding"/>
    <property type="evidence" value="ECO:0007669"/>
    <property type="project" value="UniProtKB-UniRule"/>
</dbReference>
<comment type="catalytic activity">
    <reaction evidence="1 12">
        <text>ATP-dependent breakage, passage and rejoining of double-stranded DNA.</text>
        <dbReference type="EC" id="5.6.2.2"/>
    </reaction>
</comment>
<dbReference type="PANTHER" id="PTHR10848">
    <property type="entry name" value="MEIOTIC RECOMBINATION PROTEIN SPO11"/>
    <property type="match status" value="1"/>
</dbReference>
<comment type="similarity">
    <text evidence="4 12">Belongs to the TOP6A family.</text>
</comment>
<dbReference type="GO" id="GO:0005524">
    <property type="term" value="F:ATP binding"/>
    <property type="evidence" value="ECO:0007669"/>
    <property type="project" value="InterPro"/>
</dbReference>
<dbReference type="EMBL" id="NCKU01013532">
    <property type="protein sequence ID" value="RWR99797.1"/>
    <property type="molecule type" value="Genomic_DNA"/>
</dbReference>
<dbReference type="SUPFAM" id="SSF56726">
    <property type="entry name" value="DNA topoisomerase IV, alpha subunit"/>
    <property type="match status" value="1"/>
</dbReference>
<comment type="cofactor">
    <cofactor evidence="2">
        <name>Mg(2+)</name>
        <dbReference type="ChEBI" id="CHEBI:18420"/>
    </cofactor>
</comment>
<keyword evidence="10 12" id="KW-0413">Isomerase</keyword>
<accession>A0A443Q9Z8</accession>
<dbReference type="GO" id="GO:0007131">
    <property type="term" value="P:reciprocal meiotic recombination"/>
    <property type="evidence" value="ECO:0007669"/>
    <property type="project" value="TreeGrafter"/>
</dbReference>
<dbReference type="GO" id="GO:0046872">
    <property type="term" value="F:metal ion binding"/>
    <property type="evidence" value="ECO:0007669"/>
    <property type="project" value="UniProtKB-KW"/>
</dbReference>
<reference evidence="15 16" key="1">
    <citation type="journal article" date="2018" name="Gigascience">
        <title>Genomes of trombidid mites reveal novel predicted allergens and laterally-transferred genes associated with secondary metabolism.</title>
        <authorList>
            <person name="Dong X."/>
            <person name="Chaisiri K."/>
            <person name="Xia D."/>
            <person name="Armstrong S.D."/>
            <person name="Fang Y."/>
            <person name="Donnelly M.J."/>
            <person name="Kadowaki T."/>
            <person name="McGarry J.W."/>
            <person name="Darby A.C."/>
            <person name="Makepeace B.L."/>
        </authorList>
    </citation>
    <scope>NUCLEOTIDE SEQUENCE [LARGE SCALE GENOMIC DNA]</scope>
    <source>
        <strain evidence="15">UoL-WK</strain>
    </source>
</reference>
<feature type="active site" description="O-(5'-phospho-DNA)-tyrosine intermediate" evidence="12">
    <location>
        <position position="4"/>
    </location>
</feature>
<dbReference type="Pfam" id="PF04406">
    <property type="entry name" value="TP6A_N"/>
    <property type="match status" value="1"/>
</dbReference>
<dbReference type="GO" id="GO:0042138">
    <property type="term" value="P:meiotic DNA double-strand break formation"/>
    <property type="evidence" value="ECO:0007669"/>
    <property type="project" value="InterPro"/>
</dbReference>
<keyword evidence="9 12" id="KW-0238">DNA-binding</keyword>
<keyword evidence="8 12" id="KW-0799">Topoisomerase</keyword>
<dbReference type="InterPro" id="IPR013048">
    <property type="entry name" value="Meiotic_Spo11"/>
</dbReference>
<dbReference type="EC" id="5.6.2.2" evidence="5"/>
<evidence type="ECO:0000256" key="10">
    <source>
        <dbReference type="ARBA" id="ARBA00023235"/>
    </source>
</evidence>
<dbReference type="STRING" id="1965070.A0A443Q9Z8"/>
<protein>
    <recommendedName>
        <fullName evidence="5">DNA topoisomerase (ATP-hydrolyzing)</fullName>
        <ecNumber evidence="5">5.6.2.2</ecNumber>
    </recommendedName>
</protein>
<dbReference type="InterPro" id="IPR034136">
    <property type="entry name" value="TOPRIM_Topo6A/Spo11"/>
</dbReference>
<evidence type="ECO:0000256" key="4">
    <source>
        <dbReference type="ARBA" id="ARBA00006559"/>
    </source>
</evidence>
<dbReference type="GO" id="GO:0003918">
    <property type="term" value="F:DNA topoisomerase type II (double strand cut, ATP-hydrolyzing) activity"/>
    <property type="evidence" value="ECO:0007669"/>
    <property type="project" value="UniProtKB-UniRule"/>
</dbReference>
<dbReference type="Gene3D" id="1.10.10.10">
    <property type="entry name" value="Winged helix-like DNA-binding domain superfamily/Winged helix DNA-binding domain"/>
    <property type="match status" value="1"/>
</dbReference>
<dbReference type="PRINTS" id="PR01550">
    <property type="entry name" value="TOP6AFAMILY"/>
</dbReference>
<dbReference type="InterPro" id="IPR036388">
    <property type="entry name" value="WH-like_DNA-bd_sf"/>
</dbReference>
<dbReference type="CDD" id="cd00223">
    <property type="entry name" value="TOPRIM_TopoIIB_SPO"/>
    <property type="match status" value="1"/>
</dbReference>
<evidence type="ECO:0000256" key="1">
    <source>
        <dbReference type="ARBA" id="ARBA00000185"/>
    </source>
</evidence>
<feature type="domain" description="Topoisomerase 6 subunit A/Spo11 TOPRIM" evidence="14">
    <location>
        <begin position="85"/>
        <end position="253"/>
    </location>
</feature>
<dbReference type="Proteomes" id="UP000285301">
    <property type="component" value="Unassembled WGS sequence"/>
</dbReference>
<dbReference type="GO" id="GO:0000706">
    <property type="term" value="P:meiotic DNA double-strand break processing"/>
    <property type="evidence" value="ECO:0007669"/>
    <property type="project" value="TreeGrafter"/>
</dbReference>
<dbReference type="Pfam" id="PF21180">
    <property type="entry name" value="TOP6A-Spo11_Toprim"/>
    <property type="match status" value="1"/>
</dbReference>
<evidence type="ECO:0000313" key="15">
    <source>
        <dbReference type="EMBL" id="RWR99797.1"/>
    </source>
</evidence>
<name>A0A443Q9Z8_9ACAR</name>
<comment type="subcellular location">
    <subcellularLocation>
        <location evidence="3">Nucleus</location>
    </subcellularLocation>
</comment>
<evidence type="ECO:0000256" key="7">
    <source>
        <dbReference type="ARBA" id="ARBA00022842"/>
    </source>
</evidence>
<evidence type="ECO:0000256" key="12">
    <source>
        <dbReference type="PROSITE-ProRule" id="PRU01385"/>
    </source>
</evidence>
<dbReference type="InterPro" id="IPR036078">
    <property type="entry name" value="Spo11/TopoVI_A_sf"/>
</dbReference>
<evidence type="ECO:0000256" key="6">
    <source>
        <dbReference type="ARBA" id="ARBA00022723"/>
    </source>
</evidence>
<evidence type="ECO:0000256" key="5">
    <source>
        <dbReference type="ARBA" id="ARBA00012895"/>
    </source>
</evidence>
<dbReference type="Gene3D" id="3.40.1360.10">
    <property type="match status" value="1"/>
</dbReference>
<evidence type="ECO:0000256" key="8">
    <source>
        <dbReference type="ARBA" id="ARBA00023029"/>
    </source>
</evidence>
<evidence type="ECO:0000256" key="2">
    <source>
        <dbReference type="ARBA" id="ARBA00001946"/>
    </source>
</evidence>
<feature type="domain" description="Spo11/DNA topoisomerase VI subunit A N-terminal" evidence="13">
    <location>
        <begin position="1"/>
        <end position="36"/>
    </location>
</feature>
<keyword evidence="7" id="KW-0460">Magnesium</keyword>
<sequence>DIFYQDMDVYESQKRLDDLVEDICCFIQATRFQLHIHSTCRGLLYDVNSCSVRKFYFHFAFFGRKGTTIPHDISEIKNVTSTARFILIIEKDATFQQIVNSDFAKKHSALLVTGKGFPDSNTRQIVRIFWEFLRIPIFVLVDADSYGIEILCVYRYGSLGKSYNAINLVNPQIRWLGVHPTDLNGHIISKTTIMSDADIKKIQDLLNRPYIKSNPIWREQVQHLLNLKAKAEIQILTNYSSQYLINEYIPNKIKNGNWL</sequence>
<gene>
    <name evidence="15" type="ORF">B4U79_07080</name>
</gene>
<dbReference type="PROSITE" id="PS52041">
    <property type="entry name" value="TOPO_IIB"/>
    <property type="match status" value="1"/>
</dbReference>
<keyword evidence="11" id="KW-0539">Nucleus</keyword>
<evidence type="ECO:0000313" key="16">
    <source>
        <dbReference type="Proteomes" id="UP000285301"/>
    </source>
</evidence>